<dbReference type="InterPro" id="IPR037401">
    <property type="entry name" value="SnoaL-like"/>
</dbReference>
<keyword evidence="3" id="KW-1185">Reference proteome</keyword>
<evidence type="ECO:0000259" key="1">
    <source>
        <dbReference type="Pfam" id="PF12680"/>
    </source>
</evidence>
<dbReference type="Proteomes" id="UP000777438">
    <property type="component" value="Unassembled WGS sequence"/>
</dbReference>
<sequence length="150" mass="17191">MASTQKHTARSILEKFYDEERKYMSAKPEDRDFSGIASVLAPDYVLEQTSALPYAGTFHGPDGLQDWARRMADYFDIVDVQAPDIFEKEGSNQIVILSNAHFRVRKTGEDLYYPLCQAVTVDLEKGVMTSMRPFYWDVHDLNRAVGYKPE</sequence>
<dbReference type="Pfam" id="PF12680">
    <property type="entry name" value="SnoaL_2"/>
    <property type="match status" value="1"/>
</dbReference>
<protein>
    <recommendedName>
        <fullName evidence="1">SnoaL-like domain-containing protein</fullName>
    </recommendedName>
</protein>
<dbReference type="SUPFAM" id="SSF54427">
    <property type="entry name" value="NTF2-like"/>
    <property type="match status" value="1"/>
</dbReference>
<comment type="caution">
    <text evidence="2">The sequence shown here is derived from an EMBL/GenBank/DDBJ whole genome shotgun (WGS) entry which is preliminary data.</text>
</comment>
<proteinExistence type="predicted"/>
<dbReference type="OrthoDB" id="4158114at2759"/>
<dbReference type="Gene3D" id="3.10.450.50">
    <property type="match status" value="1"/>
</dbReference>
<dbReference type="AlphaFoldDB" id="A0A9P9API7"/>
<organism evidence="2 3">
    <name type="scientific">Thelonectria olida</name>
    <dbReference type="NCBI Taxonomy" id="1576542"/>
    <lineage>
        <taxon>Eukaryota</taxon>
        <taxon>Fungi</taxon>
        <taxon>Dikarya</taxon>
        <taxon>Ascomycota</taxon>
        <taxon>Pezizomycotina</taxon>
        <taxon>Sordariomycetes</taxon>
        <taxon>Hypocreomycetidae</taxon>
        <taxon>Hypocreales</taxon>
        <taxon>Nectriaceae</taxon>
        <taxon>Thelonectria</taxon>
    </lineage>
</organism>
<dbReference type="EMBL" id="JAGPYM010000006">
    <property type="protein sequence ID" value="KAH6893368.1"/>
    <property type="molecule type" value="Genomic_DNA"/>
</dbReference>
<accession>A0A9P9API7</accession>
<reference evidence="2 3" key="1">
    <citation type="journal article" date="2021" name="Nat. Commun.">
        <title>Genetic determinants of endophytism in the Arabidopsis root mycobiome.</title>
        <authorList>
            <person name="Mesny F."/>
            <person name="Miyauchi S."/>
            <person name="Thiergart T."/>
            <person name="Pickel B."/>
            <person name="Atanasova L."/>
            <person name="Karlsson M."/>
            <person name="Huettel B."/>
            <person name="Barry K.W."/>
            <person name="Haridas S."/>
            <person name="Chen C."/>
            <person name="Bauer D."/>
            <person name="Andreopoulos W."/>
            <person name="Pangilinan J."/>
            <person name="LaButti K."/>
            <person name="Riley R."/>
            <person name="Lipzen A."/>
            <person name="Clum A."/>
            <person name="Drula E."/>
            <person name="Henrissat B."/>
            <person name="Kohler A."/>
            <person name="Grigoriev I.V."/>
            <person name="Martin F.M."/>
            <person name="Hacquard S."/>
        </authorList>
    </citation>
    <scope>NUCLEOTIDE SEQUENCE [LARGE SCALE GENOMIC DNA]</scope>
    <source>
        <strain evidence="2 3">MPI-CAGE-CH-0241</strain>
    </source>
</reference>
<dbReference type="InterPro" id="IPR032710">
    <property type="entry name" value="NTF2-like_dom_sf"/>
</dbReference>
<evidence type="ECO:0000313" key="3">
    <source>
        <dbReference type="Proteomes" id="UP000777438"/>
    </source>
</evidence>
<name>A0A9P9API7_9HYPO</name>
<evidence type="ECO:0000313" key="2">
    <source>
        <dbReference type="EMBL" id="KAH6893368.1"/>
    </source>
</evidence>
<feature type="domain" description="SnoaL-like" evidence="1">
    <location>
        <begin position="29"/>
        <end position="121"/>
    </location>
</feature>
<gene>
    <name evidence="2" type="ORF">B0T10DRAFT_559358</name>
</gene>